<keyword evidence="2" id="KW-1185">Reference proteome</keyword>
<organism evidence="1 2">
    <name type="scientific">Orbilia blumenaviensis</name>
    <dbReference type="NCBI Taxonomy" id="1796055"/>
    <lineage>
        <taxon>Eukaryota</taxon>
        <taxon>Fungi</taxon>
        <taxon>Dikarya</taxon>
        <taxon>Ascomycota</taxon>
        <taxon>Pezizomycotina</taxon>
        <taxon>Orbiliomycetes</taxon>
        <taxon>Orbiliales</taxon>
        <taxon>Orbiliaceae</taxon>
        <taxon>Orbilia</taxon>
    </lineage>
</organism>
<accession>A0AAV9VA21</accession>
<dbReference type="EMBL" id="JAVHNS010000004">
    <property type="protein sequence ID" value="KAK6357914.1"/>
    <property type="molecule type" value="Genomic_DNA"/>
</dbReference>
<reference evidence="1 2" key="1">
    <citation type="submission" date="2019-10" db="EMBL/GenBank/DDBJ databases">
        <authorList>
            <person name="Palmer J.M."/>
        </authorList>
    </citation>
    <scope>NUCLEOTIDE SEQUENCE [LARGE SCALE GENOMIC DNA]</scope>
    <source>
        <strain evidence="1 2">TWF730</strain>
    </source>
</reference>
<name>A0AAV9VA21_9PEZI</name>
<dbReference type="Proteomes" id="UP001373714">
    <property type="component" value="Unassembled WGS sequence"/>
</dbReference>
<proteinExistence type="predicted"/>
<gene>
    <name evidence="1" type="ORF">TWF730_007271</name>
</gene>
<evidence type="ECO:0000313" key="2">
    <source>
        <dbReference type="Proteomes" id="UP001373714"/>
    </source>
</evidence>
<sequence>MSEVLESTTAPALHETELKQNAEGGKNFNWFTLPGEIRDQIYETLVPFEVNFVYHSPWIFPDYNHSYKAMKKHPGGLTFEFSPFPEPAIAYYSQISSRFGAELSDCIDRQRHRVLRALEDCTSGTAAWNTDFDSEKVTPKLLELVARSRFVFASFGHTTQNIIKKLDKRIKNNIHDIFITQSMISSIMPGNMGKWTYPPRSTFGKMFRENFPNLEKVALEVQHSRRDGDCIREVMDWFDEEEIKQLEIIYPRKQRDAGGRVWAWLWNDCKYKEEPTIEDCYELLWDFTFQEDDRGPEWRWKAQVVDEDEVNERGRFFANCQYPYADREKTMVEGTVFRLLRETPVYEKSSVEENLELMRALEQMLDSGFDKEDPQEW</sequence>
<evidence type="ECO:0000313" key="1">
    <source>
        <dbReference type="EMBL" id="KAK6357914.1"/>
    </source>
</evidence>
<protein>
    <submittedName>
        <fullName evidence="1">Uncharacterized protein</fullName>
    </submittedName>
</protein>
<comment type="caution">
    <text evidence="1">The sequence shown here is derived from an EMBL/GenBank/DDBJ whole genome shotgun (WGS) entry which is preliminary data.</text>
</comment>
<dbReference type="AlphaFoldDB" id="A0AAV9VA21"/>